<keyword evidence="4" id="KW-1185">Reference proteome</keyword>
<name>A0A5D3FSA6_9ACTN</name>
<feature type="transmembrane region" description="Helical" evidence="2">
    <location>
        <begin position="59"/>
        <end position="77"/>
    </location>
</feature>
<organism evidence="3 4">
    <name type="scientific">Actinomadura decatromicini</name>
    <dbReference type="NCBI Taxonomy" id="2604572"/>
    <lineage>
        <taxon>Bacteria</taxon>
        <taxon>Bacillati</taxon>
        <taxon>Actinomycetota</taxon>
        <taxon>Actinomycetes</taxon>
        <taxon>Streptosporangiales</taxon>
        <taxon>Thermomonosporaceae</taxon>
        <taxon>Actinomadura</taxon>
    </lineage>
</organism>
<feature type="region of interest" description="Disordered" evidence="1">
    <location>
        <begin position="1"/>
        <end position="33"/>
    </location>
</feature>
<dbReference type="AlphaFoldDB" id="A0A5D3FSA6"/>
<evidence type="ECO:0008006" key="5">
    <source>
        <dbReference type="Google" id="ProtNLM"/>
    </source>
</evidence>
<dbReference type="Proteomes" id="UP000323505">
    <property type="component" value="Unassembled WGS sequence"/>
</dbReference>
<accession>A0A5D3FSA6</accession>
<protein>
    <recommendedName>
        <fullName evidence="5">DUF3040 domain-containing protein</fullName>
    </recommendedName>
</protein>
<feature type="compositionally biased region" description="Basic and acidic residues" evidence="1">
    <location>
        <begin position="1"/>
        <end position="14"/>
    </location>
</feature>
<keyword evidence="2" id="KW-0812">Transmembrane</keyword>
<evidence type="ECO:0000256" key="2">
    <source>
        <dbReference type="SAM" id="Phobius"/>
    </source>
</evidence>
<proteinExistence type="predicted"/>
<evidence type="ECO:0000313" key="3">
    <source>
        <dbReference type="EMBL" id="TYK50620.1"/>
    </source>
</evidence>
<dbReference type="EMBL" id="VSRQ01000002">
    <property type="protein sequence ID" value="TYK50620.1"/>
    <property type="molecule type" value="Genomic_DNA"/>
</dbReference>
<evidence type="ECO:0000313" key="4">
    <source>
        <dbReference type="Proteomes" id="UP000323505"/>
    </source>
</evidence>
<keyword evidence="2" id="KW-0472">Membrane</keyword>
<sequence>MAEDDFRRWEHEFEPGAPKAAQHPEGPRRESSGRRGVAVAAGIIAFGCAGVIALGDVPLGAAGLVLAALILVLWRIGM</sequence>
<comment type="caution">
    <text evidence="3">The sequence shown here is derived from an EMBL/GenBank/DDBJ whole genome shotgun (WGS) entry which is preliminary data.</text>
</comment>
<gene>
    <name evidence="3" type="ORF">FXF68_08915</name>
</gene>
<evidence type="ECO:0000256" key="1">
    <source>
        <dbReference type="SAM" id="MobiDB-lite"/>
    </source>
</evidence>
<feature type="transmembrane region" description="Helical" evidence="2">
    <location>
        <begin position="36"/>
        <end position="53"/>
    </location>
</feature>
<dbReference type="RefSeq" id="WP_148758479.1">
    <property type="nucleotide sequence ID" value="NZ_VSRQ01000002.1"/>
</dbReference>
<reference evidence="3 4" key="1">
    <citation type="submission" date="2019-08" db="EMBL/GenBank/DDBJ databases">
        <title>Actinomadura sp. nov. CYP1-5 isolated from mountain soil.</title>
        <authorList>
            <person name="Songsumanus A."/>
            <person name="Kuncharoen N."/>
            <person name="Kudo T."/>
            <person name="Yuki M."/>
            <person name="Igarashi Y."/>
            <person name="Tanasupawat S."/>
        </authorList>
    </citation>
    <scope>NUCLEOTIDE SEQUENCE [LARGE SCALE GENOMIC DNA]</scope>
    <source>
        <strain evidence="3 4">CYP1-5</strain>
    </source>
</reference>
<keyword evidence="2" id="KW-1133">Transmembrane helix</keyword>